<organism evidence="2 3">
    <name type="scientific">Litchfieldella anticariensis (strain DSM 16096 / CECT 5854 / CIP 108499 / LMG 22089 / FP35)</name>
    <name type="common">Halomonas anticariensis</name>
    <dbReference type="NCBI Taxonomy" id="1121939"/>
    <lineage>
        <taxon>Bacteria</taxon>
        <taxon>Pseudomonadati</taxon>
        <taxon>Pseudomonadota</taxon>
        <taxon>Gammaproteobacteria</taxon>
        <taxon>Oceanospirillales</taxon>
        <taxon>Halomonadaceae</taxon>
        <taxon>Litchfieldella</taxon>
    </lineage>
</organism>
<evidence type="ECO:0000313" key="3">
    <source>
        <dbReference type="Proteomes" id="UP000014463"/>
    </source>
</evidence>
<proteinExistence type="predicted"/>
<dbReference type="EMBL" id="ASTJ01000012">
    <property type="protein sequence ID" value="EPC03556.1"/>
    <property type="molecule type" value="Genomic_DNA"/>
</dbReference>
<accession>S2LFS9</accession>
<dbReference type="STRING" id="1121939.L861_18650"/>
<dbReference type="PATRIC" id="fig|1121939.11.peg.1181"/>
<dbReference type="eggNOG" id="ENOG502ZBSS">
    <property type="taxonomic scope" value="Bacteria"/>
</dbReference>
<gene>
    <name evidence="2" type="ORF">L861_18650</name>
</gene>
<keyword evidence="1" id="KW-0472">Membrane</keyword>
<feature type="transmembrane region" description="Helical" evidence="1">
    <location>
        <begin position="325"/>
        <end position="346"/>
    </location>
</feature>
<protein>
    <submittedName>
        <fullName evidence="2">Uncharacterized protein</fullName>
    </submittedName>
</protein>
<keyword evidence="1" id="KW-0812">Transmembrane</keyword>
<comment type="caution">
    <text evidence="2">The sequence shown here is derived from an EMBL/GenBank/DDBJ whole genome shotgun (WGS) entry which is preliminary data.</text>
</comment>
<dbReference type="Proteomes" id="UP000014463">
    <property type="component" value="Unassembled WGS sequence"/>
</dbReference>
<keyword evidence="1" id="KW-1133">Transmembrane helix</keyword>
<dbReference type="AlphaFoldDB" id="S2LFS9"/>
<dbReference type="OrthoDB" id="241383at2"/>
<dbReference type="RefSeq" id="WP_016415676.1">
    <property type="nucleotide sequence ID" value="NZ_AUAB01000016.1"/>
</dbReference>
<evidence type="ECO:0000256" key="1">
    <source>
        <dbReference type="SAM" id="Phobius"/>
    </source>
</evidence>
<sequence>MNKLARMLGIAVLAAAAISLVGQPMAVEERMIRLQAAEAYPDYMGQLDQEPLEVLAVLLDYHQDDLLRLKAEAALLESPRLAREILPRYGAEPEFQSVLRQYGSAVLLPIHYFLHHDVRTLALKEAAAQQWQAVKTTAQRWWQRGDVANHGQERAIQEEREEMSVTLAPEQRGWYAINLIADEGHGFLGQFTLDTEGTVKWLQSERLLEATNSLFAGGIRQLETRMQRGQTVDASDIGWALADGAVMVSAVKLLRMGRVGAVSTRSTGAMQRNAVLASRFNVLGRLMRVGRFAKWPTVMAGTYLIVRHPVLINDALVAVARSLGYSVWLVQFLGWSLILLPCLYLGSWLLRLVVPIAIHILHGGVRVLSWLERRSRQGGERYLFR</sequence>
<name>S2LFS9_LITA3</name>
<reference evidence="2 3" key="1">
    <citation type="journal article" date="2013" name="Genome Announc.">
        <title>Draft genome sequence of the moderately halophilic gammaproteobacterium Halomonas anticariensis FP35.</title>
        <authorList>
            <person name="Tahrioui A."/>
            <person name="Quesada E."/>
            <person name="Llamas I."/>
        </authorList>
    </citation>
    <scope>NUCLEOTIDE SEQUENCE [LARGE SCALE GENOMIC DNA]</scope>
    <source>
        <strain evidence="3">DSM 16096 / CECT 5854 / LMG 22089 / FP35</strain>
    </source>
</reference>
<keyword evidence="3" id="KW-1185">Reference proteome</keyword>
<evidence type="ECO:0000313" key="2">
    <source>
        <dbReference type="EMBL" id="EPC03556.1"/>
    </source>
</evidence>